<dbReference type="PROSITE" id="PS50076">
    <property type="entry name" value="DNAJ_2"/>
    <property type="match status" value="1"/>
</dbReference>
<dbReference type="SMART" id="SM00271">
    <property type="entry name" value="DnaJ"/>
    <property type="match status" value="1"/>
</dbReference>
<evidence type="ECO:0000256" key="3">
    <source>
        <dbReference type="ARBA" id="ARBA00022989"/>
    </source>
</evidence>
<dbReference type="Pfam" id="PF00226">
    <property type="entry name" value="DnaJ"/>
    <property type="match status" value="1"/>
</dbReference>
<reference evidence="7 8" key="1">
    <citation type="submission" date="2024-04" db="EMBL/GenBank/DDBJ databases">
        <authorList>
            <person name="Rising A."/>
            <person name="Reimegard J."/>
            <person name="Sonavane S."/>
            <person name="Akerstrom W."/>
            <person name="Nylinder S."/>
            <person name="Hedman E."/>
            <person name="Kallberg Y."/>
        </authorList>
    </citation>
    <scope>NUCLEOTIDE SEQUENCE [LARGE SCALE GENOMIC DNA]</scope>
</reference>
<evidence type="ECO:0000259" key="6">
    <source>
        <dbReference type="PROSITE" id="PS50076"/>
    </source>
</evidence>
<sequence length="350" mass="41261">MQNLVICIFYNFDADNVTFLLLQVIKFPNFCQYLIMPANNGSPGSPLLRRRKTEESPSTSDDANSENSPAYTEEQLQAVERIRKCKDYYEILGVPKDAGESELRKQYKKLALQFHPDKNKAPGAVEAFKAIGNAFMVLSDPVKRKRYDTYGLEAMQTTESYPTQERYYYTPSFEEMTAEELLNMFFRNEGIHGTTYVRRGQQWQRYHSTQAHTHAYEQDTRSTLMQALPLLLIVSVSLISSLFVSDPAFSLTRTPKYYFERRTANLDVPYYVRENFLRNYEDSLERIERQVEDEYILSIRTSCFRERNYKENMIWRAKHFKDIHLETKARELRTPSCDTLNELYRAYNKH</sequence>
<dbReference type="GO" id="GO:0071218">
    <property type="term" value="P:cellular response to misfolded protein"/>
    <property type="evidence" value="ECO:0007669"/>
    <property type="project" value="TreeGrafter"/>
</dbReference>
<keyword evidence="4" id="KW-0472">Membrane</keyword>
<feature type="domain" description="J" evidence="6">
    <location>
        <begin position="87"/>
        <end position="151"/>
    </location>
</feature>
<keyword evidence="2" id="KW-0812">Transmembrane</keyword>
<proteinExistence type="predicted"/>
<dbReference type="Proteomes" id="UP001497382">
    <property type="component" value="Unassembled WGS sequence"/>
</dbReference>
<dbReference type="EMBL" id="CAXIEN010000171">
    <property type="protein sequence ID" value="CAL1283724.1"/>
    <property type="molecule type" value="Genomic_DNA"/>
</dbReference>
<dbReference type="PANTHER" id="PTHR43908">
    <property type="entry name" value="AT29763P-RELATED"/>
    <property type="match status" value="1"/>
</dbReference>
<feature type="compositionally biased region" description="Polar residues" evidence="5">
    <location>
        <begin position="56"/>
        <end position="70"/>
    </location>
</feature>
<accession>A0AAV2AKH2</accession>
<gene>
    <name evidence="7" type="ORF">LARSCL_LOCUS12779</name>
</gene>
<dbReference type="GO" id="GO:0030544">
    <property type="term" value="F:Hsp70 protein binding"/>
    <property type="evidence" value="ECO:0007669"/>
    <property type="project" value="TreeGrafter"/>
</dbReference>
<evidence type="ECO:0000313" key="8">
    <source>
        <dbReference type="Proteomes" id="UP001497382"/>
    </source>
</evidence>
<dbReference type="CDD" id="cd06257">
    <property type="entry name" value="DnaJ"/>
    <property type="match status" value="1"/>
</dbReference>
<dbReference type="PRINTS" id="PR00625">
    <property type="entry name" value="JDOMAIN"/>
</dbReference>
<dbReference type="GO" id="GO:0005789">
    <property type="term" value="C:endoplasmic reticulum membrane"/>
    <property type="evidence" value="ECO:0007669"/>
    <property type="project" value="TreeGrafter"/>
</dbReference>
<dbReference type="Pfam" id="PF09320">
    <property type="entry name" value="DUF1977"/>
    <property type="match status" value="1"/>
</dbReference>
<dbReference type="InterPro" id="IPR051100">
    <property type="entry name" value="DnaJ_subfamily_B/C"/>
</dbReference>
<comment type="subcellular location">
    <subcellularLocation>
        <location evidence="1">Membrane</location>
        <topology evidence="1">Single-pass membrane protein</topology>
    </subcellularLocation>
</comment>
<keyword evidence="3" id="KW-1133">Transmembrane helix</keyword>
<evidence type="ECO:0000313" key="7">
    <source>
        <dbReference type="EMBL" id="CAL1283724.1"/>
    </source>
</evidence>
<keyword evidence="8" id="KW-1185">Reference proteome</keyword>
<evidence type="ECO:0000256" key="1">
    <source>
        <dbReference type="ARBA" id="ARBA00004167"/>
    </source>
</evidence>
<dbReference type="InterPro" id="IPR015399">
    <property type="entry name" value="DUF1977_DnaJ-like"/>
</dbReference>
<name>A0AAV2AKH2_9ARAC</name>
<evidence type="ECO:0000256" key="4">
    <source>
        <dbReference type="ARBA" id="ARBA00023136"/>
    </source>
</evidence>
<comment type="caution">
    <text evidence="7">The sequence shown here is derived from an EMBL/GenBank/DDBJ whole genome shotgun (WGS) entry which is preliminary data.</text>
</comment>
<dbReference type="Gene3D" id="1.10.287.110">
    <property type="entry name" value="DnaJ domain"/>
    <property type="match status" value="1"/>
</dbReference>
<dbReference type="AlphaFoldDB" id="A0AAV2AKH2"/>
<organism evidence="7 8">
    <name type="scientific">Larinioides sclopetarius</name>
    <dbReference type="NCBI Taxonomy" id="280406"/>
    <lineage>
        <taxon>Eukaryota</taxon>
        <taxon>Metazoa</taxon>
        <taxon>Ecdysozoa</taxon>
        <taxon>Arthropoda</taxon>
        <taxon>Chelicerata</taxon>
        <taxon>Arachnida</taxon>
        <taxon>Araneae</taxon>
        <taxon>Araneomorphae</taxon>
        <taxon>Entelegynae</taxon>
        <taxon>Araneoidea</taxon>
        <taxon>Araneidae</taxon>
        <taxon>Larinioides</taxon>
    </lineage>
</organism>
<dbReference type="InterPro" id="IPR036869">
    <property type="entry name" value="J_dom_sf"/>
</dbReference>
<evidence type="ECO:0000256" key="5">
    <source>
        <dbReference type="SAM" id="MobiDB-lite"/>
    </source>
</evidence>
<feature type="region of interest" description="Disordered" evidence="5">
    <location>
        <begin position="44"/>
        <end position="72"/>
    </location>
</feature>
<dbReference type="InterPro" id="IPR001623">
    <property type="entry name" value="DnaJ_domain"/>
</dbReference>
<dbReference type="SUPFAM" id="SSF46565">
    <property type="entry name" value="Chaperone J-domain"/>
    <property type="match status" value="1"/>
</dbReference>
<dbReference type="PANTHER" id="PTHR43908:SF3">
    <property type="entry name" value="AT29763P-RELATED"/>
    <property type="match status" value="1"/>
</dbReference>
<protein>
    <recommendedName>
        <fullName evidence="6">J domain-containing protein</fullName>
    </recommendedName>
</protein>
<evidence type="ECO:0000256" key="2">
    <source>
        <dbReference type="ARBA" id="ARBA00022692"/>
    </source>
</evidence>